<dbReference type="OrthoDB" id="5410741at2759"/>
<dbReference type="Gene3D" id="3.30.420.10">
    <property type="entry name" value="Ribonuclease H-like superfamily/Ribonuclease H"/>
    <property type="match status" value="1"/>
</dbReference>
<proteinExistence type="predicted"/>
<organism evidence="3 4">
    <name type="scientific">Periconia macrospinosa</name>
    <dbReference type="NCBI Taxonomy" id="97972"/>
    <lineage>
        <taxon>Eukaryota</taxon>
        <taxon>Fungi</taxon>
        <taxon>Dikarya</taxon>
        <taxon>Ascomycota</taxon>
        <taxon>Pezizomycotina</taxon>
        <taxon>Dothideomycetes</taxon>
        <taxon>Pleosporomycetidae</taxon>
        <taxon>Pleosporales</taxon>
        <taxon>Massarineae</taxon>
        <taxon>Periconiaceae</taxon>
        <taxon>Periconia</taxon>
    </lineage>
</organism>
<dbReference type="AlphaFoldDB" id="A0A2V1D2L0"/>
<sequence length="440" mass="50215">MKWTEISGVRRASNDSLESLTRATRRPPSKAGRPVTVRPLTELSANIRSALLENPSYKYVDAASDVLHAAGKTACQNTLVRVAREHRDDAHPYAITRGIRSKKPKLNDEAQLERCKYSGWIIEQSLLRVRGVIFVCYDETSKAMGGTNLRGGKQLYTRPVGVNSNDIAVPIKPPKFHLMICAATSTATRVSHKRPCVIWQDDDDAHAARAENLKKLNQTLRNYVARKQALASTFGTPEYRQLRDINDRITKENTRAKDRNRAEGRTGGGLRRGVRKLWTPEKLFSQEDFVYTRGKGMSGAWFALEILQKHVFPYYIAVRDSHPEADVYLVMDNVRLHGLALRLLVPEIERLGILRAPHPPNSPDLHPIEHCFGRLEGFLDDYLVRGSSKHEKEQAIKYIQYIWQEDEGMRRYMDRHLSMDYFARVADRCLSRFGNNNYTG</sequence>
<evidence type="ECO:0000313" key="4">
    <source>
        <dbReference type="Proteomes" id="UP000244855"/>
    </source>
</evidence>
<dbReference type="STRING" id="97972.A0A2V1D2L0"/>
<evidence type="ECO:0008006" key="5">
    <source>
        <dbReference type="Google" id="ProtNLM"/>
    </source>
</evidence>
<dbReference type="Proteomes" id="UP000244855">
    <property type="component" value="Unassembled WGS sequence"/>
</dbReference>
<reference evidence="3 4" key="1">
    <citation type="journal article" date="2018" name="Sci. Rep.">
        <title>Comparative genomics provides insights into the lifestyle and reveals functional heterogeneity of dark septate endophytic fungi.</title>
        <authorList>
            <person name="Knapp D.G."/>
            <person name="Nemeth J.B."/>
            <person name="Barry K."/>
            <person name="Hainaut M."/>
            <person name="Henrissat B."/>
            <person name="Johnson J."/>
            <person name="Kuo A."/>
            <person name="Lim J.H.P."/>
            <person name="Lipzen A."/>
            <person name="Nolan M."/>
            <person name="Ohm R.A."/>
            <person name="Tamas L."/>
            <person name="Grigoriev I.V."/>
            <person name="Spatafora J.W."/>
            <person name="Nagy L.G."/>
            <person name="Kovacs G.M."/>
        </authorList>
    </citation>
    <scope>NUCLEOTIDE SEQUENCE [LARGE SCALE GENOMIC DNA]</scope>
    <source>
        <strain evidence="3 4">DSE2036</strain>
    </source>
</reference>
<keyword evidence="1" id="KW-0175">Coiled coil</keyword>
<keyword evidence="4" id="KW-1185">Reference proteome</keyword>
<evidence type="ECO:0000256" key="1">
    <source>
        <dbReference type="SAM" id="Coils"/>
    </source>
</evidence>
<dbReference type="InterPro" id="IPR036397">
    <property type="entry name" value="RNaseH_sf"/>
</dbReference>
<dbReference type="EMBL" id="KZ805699">
    <property type="protein sequence ID" value="PVH92277.1"/>
    <property type="molecule type" value="Genomic_DNA"/>
</dbReference>
<name>A0A2V1D2L0_9PLEO</name>
<evidence type="ECO:0000256" key="2">
    <source>
        <dbReference type="SAM" id="MobiDB-lite"/>
    </source>
</evidence>
<gene>
    <name evidence="3" type="ORF">DM02DRAFT_635494</name>
</gene>
<dbReference type="GO" id="GO:0003676">
    <property type="term" value="F:nucleic acid binding"/>
    <property type="evidence" value="ECO:0007669"/>
    <property type="project" value="InterPro"/>
</dbReference>
<evidence type="ECO:0000313" key="3">
    <source>
        <dbReference type="EMBL" id="PVH92277.1"/>
    </source>
</evidence>
<feature type="coiled-coil region" evidence="1">
    <location>
        <begin position="213"/>
        <end position="259"/>
    </location>
</feature>
<feature type="region of interest" description="Disordered" evidence="2">
    <location>
        <begin position="1"/>
        <end position="35"/>
    </location>
</feature>
<protein>
    <recommendedName>
        <fullName evidence="5">Tc1-like transposase DDE domain-containing protein</fullName>
    </recommendedName>
</protein>
<accession>A0A2V1D2L0</accession>